<accession>A0A5K3FMR0</accession>
<dbReference type="InterPro" id="IPR040911">
    <property type="entry name" value="Exostosin_GT47"/>
</dbReference>
<feature type="domain" description="Exostosin GT47" evidence="3">
    <location>
        <begin position="97"/>
        <end position="368"/>
    </location>
</feature>
<proteinExistence type="inferred from homology"/>
<name>A0A5K3FMR0_MESCO</name>
<reference evidence="4" key="1">
    <citation type="submission" date="2019-11" db="UniProtKB">
        <authorList>
            <consortium name="WormBaseParasite"/>
        </authorList>
    </citation>
    <scope>IDENTIFICATION</scope>
</reference>
<protein>
    <submittedName>
        <fullName evidence="4">Exostosin domain-containing protein</fullName>
    </submittedName>
</protein>
<evidence type="ECO:0000259" key="3">
    <source>
        <dbReference type="Pfam" id="PF03016"/>
    </source>
</evidence>
<evidence type="ECO:0000256" key="2">
    <source>
        <dbReference type="SAM" id="Phobius"/>
    </source>
</evidence>
<organism evidence="4">
    <name type="scientific">Mesocestoides corti</name>
    <name type="common">Flatworm</name>
    <dbReference type="NCBI Taxonomy" id="53468"/>
    <lineage>
        <taxon>Eukaryota</taxon>
        <taxon>Metazoa</taxon>
        <taxon>Spiralia</taxon>
        <taxon>Lophotrochozoa</taxon>
        <taxon>Platyhelminthes</taxon>
        <taxon>Cestoda</taxon>
        <taxon>Eucestoda</taxon>
        <taxon>Cyclophyllidea</taxon>
        <taxon>Mesocestoididae</taxon>
        <taxon>Mesocestoides</taxon>
    </lineage>
</organism>
<dbReference type="PANTHER" id="PTHR11062:SF73">
    <property type="entry name" value="EXOSTOSIN-LIKE 3"/>
    <property type="match status" value="1"/>
</dbReference>
<dbReference type="GO" id="GO:0015012">
    <property type="term" value="P:heparan sulfate proteoglycan biosynthetic process"/>
    <property type="evidence" value="ECO:0007669"/>
    <property type="project" value="UniProtKB-ARBA"/>
</dbReference>
<evidence type="ECO:0000256" key="1">
    <source>
        <dbReference type="ARBA" id="ARBA00010271"/>
    </source>
</evidence>
<keyword evidence="2" id="KW-0812">Transmembrane</keyword>
<dbReference type="Pfam" id="PF03016">
    <property type="entry name" value="Exostosin_GT47"/>
    <property type="match status" value="1"/>
</dbReference>
<dbReference type="GO" id="GO:0016757">
    <property type="term" value="F:glycosyltransferase activity"/>
    <property type="evidence" value="ECO:0007669"/>
    <property type="project" value="InterPro"/>
</dbReference>
<dbReference type="PANTHER" id="PTHR11062">
    <property type="entry name" value="EXOSTOSIN HEPARAN SULFATE GLYCOSYLTRANSFERASE -RELATED"/>
    <property type="match status" value="1"/>
</dbReference>
<dbReference type="InterPro" id="IPR004263">
    <property type="entry name" value="Exostosin"/>
</dbReference>
<keyword evidence="2" id="KW-1133">Transmembrane helix</keyword>
<dbReference type="AlphaFoldDB" id="A0A5K3FMR0"/>
<sequence>MFCQSLVSGSFSQASALLHRLLKNRFLKFRHCLVIFVIIWIVTLLLSFKYRESVSDFVTLTQRLYKPHSHFYGSCSHHTCFSIESCEYEYPNERPGRIRVFVYPDLLFLDGNNNHISYHGSENFRELLNAVNTSEYAVHDPEKACLFVSAMNFDNSQSLSSSELLKMFLSFPWMNNYRNHLVFALEDSHAFDTKRFNLQRFPGMIAGSGFQKPDYRSTYDISLPIISSFQPDAATFSERQYLIAIVQNQFSVSLKSDIDRLLQQPREVNDELPKSIIVHTNDQSEPFLVYRSRDLSCKRISLAYETVLSSSLFCLIDQIQAPNTLLFDAMKAGCIPVILSSDTILPFSEKLDWTKCSLSVPKGHLDNLFDVISSHSTDEITYLRRHVNFFYSKYMSSLGAIAKTTLDIINSRVFPHYAKSYNEWNDPSSSLQEVPSEVSFPSNGDAICNGYALIVATKSHIKYLVPLLSRISQSRYMQEAYIIWLGEPDSLASCRFFSQTVTAFCLIINREPYFQPSFCY</sequence>
<feature type="transmembrane region" description="Helical" evidence="2">
    <location>
        <begin position="29"/>
        <end position="48"/>
    </location>
</feature>
<keyword evidence="2" id="KW-0472">Membrane</keyword>
<dbReference type="WBParaSite" id="MCU_009703-RA">
    <property type="protein sequence ID" value="MCU_009703-RA"/>
    <property type="gene ID" value="MCU_009703"/>
</dbReference>
<comment type="similarity">
    <text evidence="1">Belongs to the glycosyltransferase 47 family.</text>
</comment>
<evidence type="ECO:0000313" key="4">
    <source>
        <dbReference type="WBParaSite" id="MCU_009703-RA"/>
    </source>
</evidence>